<comment type="caution">
    <text evidence="2">The sequence shown here is derived from an EMBL/GenBank/DDBJ whole genome shotgun (WGS) entry which is preliminary data.</text>
</comment>
<feature type="chain" id="PRO_5046850941" evidence="1">
    <location>
        <begin position="18"/>
        <end position="123"/>
    </location>
</feature>
<proteinExistence type="predicted"/>
<keyword evidence="3" id="KW-1185">Reference proteome</keyword>
<dbReference type="Proteomes" id="UP000471364">
    <property type="component" value="Unassembled WGS sequence"/>
</dbReference>
<organism evidence="2 3">
    <name type="scientific">Micromonospora aurantiaca</name>
    <name type="common">nom. illeg.</name>
    <dbReference type="NCBI Taxonomy" id="47850"/>
    <lineage>
        <taxon>Bacteria</taxon>
        <taxon>Bacillati</taxon>
        <taxon>Actinomycetota</taxon>
        <taxon>Actinomycetes</taxon>
        <taxon>Micromonosporales</taxon>
        <taxon>Micromonosporaceae</taxon>
        <taxon>Micromonospora</taxon>
    </lineage>
</organism>
<feature type="signal peptide" evidence="1">
    <location>
        <begin position="1"/>
        <end position="17"/>
    </location>
</feature>
<protein>
    <submittedName>
        <fullName evidence="2">Uncharacterized protein</fullName>
    </submittedName>
</protein>
<accession>A0ABQ6UMQ0</accession>
<dbReference type="RefSeq" id="WP_151011205.1">
    <property type="nucleotide sequence ID" value="NZ_WAAR01000008.1"/>
</dbReference>
<keyword evidence="1" id="KW-0732">Signal</keyword>
<name>A0ABQ6UMQ0_9ACTN</name>
<evidence type="ECO:0000256" key="1">
    <source>
        <dbReference type="SAM" id="SignalP"/>
    </source>
</evidence>
<gene>
    <name evidence="2" type="ORF">F6X54_03400</name>
</gene>
<sequence length="123" mass="12372">MALVAGVVVVPSASASAAPSTPKGPLAARDAAAASRLAGETGQRVEVAAGRSELTQIFALPDGGFQQESAVLPQRARRADGSWAPVDLSLARGGDGLWRPAVSVADVRFSAGGSPAFRSFASI</sequence>
<evidence type="ECO:0000313" key="3">
    <source>
        <dbReference type="Proteomes" id="UP000471364"/>
    </source>
</evidence>
<reference evidence="2 3" key="1">
    <citation type="submission" date="2019-09" db="EMBL/GenBank/DDBJ databases">
        <title>High taxonomic diversity of Micromonospora strains isolated from Medicago sativa nodules in different geographical locations.</title>
        <authorList>
            <person name="Martinez-Hidalgo P."/>
            <person name="Flores-Felix J.D."/>
            <person name="Velazquez E."/>
            <person name="Brau L."/>
            <person name="Trujillo M.E."/>
            <person name="Martinez-Molina E."/>
        </authorList>
    </citation>
    <scope>NUCLEOTIDE SEQUENCE [LARGE SCALE GENOMIC DNA]</scope>
    <source>
        <strain evidence="2 3">ALFB5</strain>
    </source>
</reference>
<dbReference type="EMBL" id="WAAR01000008">
    <property type="protein sequence ID" value="KAB1118492.1"/>
    <property type="molecule type" value="Genomic_DNA"/>
</dbReference>
<evidence type="ECO:0000313" key="2">
    <source>
        <dbReference type="EMBL" id="KAB1118492.1"/>
    </source>
</evidence>